<evidence type="ECO:0000313" key="2">
    <source>
        <dbReference type="EMBL" id="KAJ3452986.1"/>
    </source>
</evidence>
<keyword evidence="1" id="KW-1133">Transmembrane helix</keyword>
<dbReference type="Proteomes" id="UP001150062">
    <property type="component" value="Unassembled WGS sequence"/>
</dbReference>
<dbReference type="Proteomes" id="UP001146793">
    <property type="component" value="Unassembled WGS sequence"/>
</dbReference>
<keyword evidence="1" id="KW-0472">Membrane</keyword>
<keyword evidence="1" id="KW-0812">Transmembrane</keyword>
<evidence type="ECO:0000313" key="3">
    <source>
        <dbReference type="EMBL" id="KAJ6237271.1"/>
    </source>
</evidence>
<reference evidence="3" key="1">
    <citation type="submission" date="2022-08" db="EMBL/GenBank/DDBJ databases">
        <title>Novel sulfate-reducing endosymbionts in the free-living metamonad Anaeramoeba.</title>
        <authorList>
            <person name="Jerlstrom-Hultqvist J."/>
            <person name="Cepicka I."/>
            <person name="Gallot-Lavallee L."/>
            <person name="Salas-Leiva D."/>
            <person name="Curtis B.A."/>
            <person name="Zahonova K."/>
            <person name="Pipaliya S."/>
            <person name="Dacks J."/>
            <person name="Roger A.J."/>
        </authorList>
    </citation>
    <scope>NUCLEOTIDE SEQUENCE</scope>
    <source>
        <strain evidence="3">Schooner1</strain>
    </source>
</reference>
<dbReference type="EMBL" id="JAOAOG010000239">
    <property type="protein sequence ID" value="KAJ6237271.1"/>
    <property type="molecule type" value="Genomic_DNA"/>
</dbReference>
<reference evidence="2" key="2">
    <citation type="submission" date="2022-08" db="EMBL/GenBank/DDBJ databases">
        <title>Novel sulphate-reducing endosymbionts in the free-living metamonad Anaeramoeba.</title>
        <authorList>
            <person name="Jerlstrom-Hultqvist J."/>
            <person name="Cepicka I."/>
            <person name="Gallot-Lavallee L."/>
            <person name="Salas-Leiva D."/>
            <person name="Curtis B.A."/>
            <person name="Zahonova K."/>
            <person name="Pipaliya S."/>
            <person name="Dacks J."/>
            <person name="Roger A.J."/>
        </authorList>
    </citation>
    <scope>NUCLEOTIDE SEQUENCE</scope>
    <source>
        <strain evidence="2">Busselton2</strain>
    </source>
</reference>
<sequence>MNFSPKSILLGSIIAGSIGAIGWQLVDETMSNKGQIRKISQSITTNKKTSSKEFETDLQKLESFLSKVENPNKLDYLLDSEFFETLHKVISESTEETEKVKNAISILQVVSQNGI</sequence>
<evidence type="ECO:0000313" key="4">
    <source>
        <dbReference type="Proteomes" id="UP001146793"/>
    </source>
</evidence>
<proteinExistence type="predicted"/>
<protein>
    <submittedName>
        <fullName evidence="2">Uncharacterized protein</fullName>
    </submittedName>
</protein>
<keyword evidence="5" id="KW-1185">Reference proteome</keyword>
<organism evidence="2 4">
    <name type="scientific">Anaeramoeba flamelloides</name>
    <dbReference type="NCBI Taxonomy" id="1746091"/>
    <lineage>
        <taxon>Eukaryota</taxon>
        <taxon>Metamonada</taxon>
        <taxon>Anaeramoebidae</taxon>
        <taxon>Anaeramoeba</taxon>
    </lineage>
</organism>
<evidence type="ECO:0000313" key="5">
    <source>
        <dbReference type="Proteomes" id="UP001150062"/>
    </source>
</evidence>
<evidence type="ECO:0000256" key="1">
    <source>
        <dbReference type="SAM" id="Phobius"/>
    </source>
</evidence>
<gene>
    <name evidence="2" type="ORF">M0812_04767</name>
    <name evidence="3" type="ORF">M0813_26827</name>
</gene>
<comment type="caution">
    <text evidence="2">The sequence shown here is derived from an EMBL/GenBank/DDBJ whole genome shotgun (WGS) entry which is preliminary data.</text>
</comment>
<dbReference type="AlphaFoldDB" id="A0AAV8AFC8"/>
<dbReference type="EMBL" id="JANTQA010000008">
    <property type="protein sequence ID" value="KAJ3452986.1"/>
    <property type="molecule type" value="Genomic_DNA"/>
</dbReference>
<accession>A0AAV8AFC8</accession>
<name>A0AAV8AFC8_9EUKA</name>
<feature type="transmembrane region" description="Helical" evidence="1">
    <location>
        <begin position="7"/>
        <end position="26"/>
    </location>
</feature>